<accession>T0Z838</accession>
<dbReference type="GO" id="GO:0015159">
    <property type="term" value="F:polysaccharide transmembrane transporter activity"/>
    <property type="evidence" value="ECO:0007669"/>
    <property type="project" value="InterPro"/>
</dbReference>
<dbReference type="Pfam" id="PF02563">
    <property type="entry name" value="Poly_export"/>
    <property type="match status" value="1"/>
</dbReference>
<dbReference type="PANTHER" id="PTHR33619">
    <property type="entry name" value="POLYSACCHARIDE EXPORT PROTEIN GFCE-RELATED"/>
    <property type="match status" value="1"/>
</dbReference>
<dbReference type="InterPro" id="IPR003715">
    <property type="entry name" value="Poly_export_N"/>
</dbReference>
<proteinExistence type="predicted"/>
<keyword evidence="1" id="KW-0732">Signal</keyword>
<evidence type="ECO:0000259" key="2">
    <source>
        <dbReference type="Pfam" id="PF02563"/>
    </source>
</evidence>
<dbReference type="PANTHER" id="PTHR33619:SF3">
    <property type="entry name" value="POLYSACCHARIDE EXPORT PROTEIN GFCE-RELATED"/>
    <property type="match status" value="1"/>
</dbReference>
<sequence>MERYIIGPGDLLQVYVRDNPNLTISVPVRPDGRISIPLVQSMMAAGKTPGELAHDLEKSLSQYIRDP</sequence>
<dbReference type="InterPro" id="IPR049712">
    <property type="entry name" value="Poly_export"/>
</dbReference>
<gene>
    <name evidence="3" type="ORF">B2A_11078</name>
</gene>
<organism evidence="3">
    <name type="scientific">mine drainage metagenome</name>
    <dbReference type="NCBI Taxonomy" id="410659"/>
    <lineage>
        <taxon>unclassified sequences</taxon>
        <taxon>metagenomes</taxon>
        <taxon>ecological metagenomes</taxon>
    </lineage>
</organism>
<evidence type="ECO:0000313" key="3">
    <source>
        <dbReference type="EMBL" id="EQD40282.1"/>
    </source>
</evidence>
<reference evidence="3" key="2">
    <citation type="journal article" date="2014" name="ISME J.">
        <title>Microbial stratification in low pH oxic and suboxic macroscopic growths along an acid mine drainage.</title>
        <authorList>
            <person name="Mendez-Garcia C."/>
            <person name="Mesa V."/>
            <person name="Sprenger R.R."/>
            <person name="Richter M."/>
            <person name="Diez M.S."/>
            <person name="Solano J."/>
            <person name="Bargiela R."/>
            <person name="Golyshina O.V."/>
            <person name="Manteca A."/>
            <person name="Ramos J.L."/>
            <person name="Gallego J.R."/>
            <person name="Llorente I."/>
            <person name="Martins Dos Santos V.A."/>
            <person name="Jensen O.N."/>
            <person name="Pelaez A.I."/>
            <person name="Sanchez J."/>
            <person name="Ferrer M."/>
        </authorList>
    </citation>
    <scope>NUCLEOTIDE SEQUENCE</scope>
</reference>
<evidence type="ECO:0000256" key="1">
    <source>
        <dbReference type="ARBA" id="ARBA00022729"/>
    </source>
</evidence>
<name>T0Z838_9ZZZZ</name>
<comment type="caution">
    <text evidence="3">The sequence shown here is derived from an EMBL/GenBank/DDBJ whole genome shotgun (WGS) entry which is preliminary data.</text>
</comment>
<reference evidence="3" key="1">
    <citation type="submission" date="2013-08" db="EMBL/GenBank/DDBJ databases">
        <authorList>
            <person name="Mendez C."/>
            <person name="Richter M."/>
            <person name="Ferrer M."/>
            <person name="Sanchez J."/>
        </authorList>
    </citation>
    <scope>NUCLEOTIDE SEQUENCE</scope>
</reference>
<protein>
    <submittedName>
        <fullName evidence="3">Polysaccharide export protein</fullName>
    </submittedName>
</protein>
<dbReference type="Gene3D" id="3.30.1950.10">
    <property type="entry name" value="wza like domain"/>
    <property type="match status" value="1"/>
</dbReference>
<feature type="non-terminal residue" evidence="3">
    <location>
        <position position="67"/>
    </location>
</feature>
<feature type="domain" description="Polysaccharide export protein N-terminal" evidence="2">
    <location>
        <begin position="3"/>
        <end position="67"/>
    </location>
</feature>
<dbReference type="EMBL" id="AUZZ01007994">
    <property type="protein sequence ID" value="EQD40282.1"/>
    <property type="molecule type" value="Genomic_DNA"/>
</dbReference>
<dbReference type="AlphaFoldDB" id="T0Z838"/>